<dbReference type="InterPro" id="IPR006201">
    <property type="entry name" value="Neur_channel"/>
</dbReference>
<reference evidence="8" key="2">
    <citation type="journal article" date="2023" name="Science">
        <title>Genomic signatures of disease resistance in endangered staghorn corals.</title>
        <authorList>
            <person name="Vollmer S.V."/>
            <person name="Selwyn J.D."/>
            <person name="Despard B.A."/>
            <person name="Roesel C.L."/>
        </authorList>
    </citation>
    <scope>NUCLEOTIDE SEQUENCE</scope>
    <source>
        <strain evidence="8">K2</strain>
    </source>
</reference>
<evidence type="ECO:0000256" key="6">
    <source>
        <dbReference type="SAM" id="Phobius"/>
    </source>
</evidence>
<evidence type="ECO:0000259" key="7">
    <source>
        <dbReference type="Pfam" id="PF02931"/>
    </source>
</evidence>
<proteinExistence type="predicted"/>
<feature type="domain" description="Neurotransmitter-gated ion-channel ligand-binding" evidence="7">
    <location>
        <begin position="59"/>
        <end position="245"/>
    </location>
</feature>
<name>A0AAD9Q2Q7_ACRCE</name>
<dbReference type="InterPro" id="IPR036719">
    <property type="entry name" value="Neuro-gated_channel_TM_sf"/>
</dbReference>
<dbReference type="PANTHER" id="PTHR18945">
    <property type="entry name" value="NEUROTRANSMITTER GATED ION CHANNEL"/>
    <property type="match status" value="1"/>
</dbReference>
<dbReference type="GO" id="GO:0005230">
    <property type="term" value="F:extracellular ligand-gated monoatomic ion channel activity"/>
    <property type="evidence" value="ECO:0007669"/>
    <property type="project" value="InterPro"/>
</dbReference>
<dbReference type="FunFam" id="1.20.58.390:FF:000100">
    <property type="entry name" value="Predicted protein"/>
    <property type="match status" value="1"/>
</dbReference>
<feature type="transmembrane region" description="Helical" evidence="6">
    <location>
        <begin position="345"/>
        <end position="367"/>
    </location>
</feature>
<dbReference type="GO" id="GO:0004888">
    <property type="term" value="F:transmembrane signaling receptor activity"/>
    <property type="evidence" value="ECO:0007669"/>
    <property type="project" value="InterPro"/>
</dbReference>
<feature type="transmembrane region" description="Helical" evidence="6">
    <location>
        <begin position="312"/>
        <end position="333"/>
    </location>
</feature>
<feature type="region of interest" description="Disordered" evidence="5">
    <location>
        <begin position="400"/>
        <end position="424"/>
    </location>
</feature>
<evidence type="ECO:0000256" key="5">
    <source>
        <dbReference type="SAM" id="MobiDB-lite"/>
    </source>
</evidence>
<keyword evidence="9" id="KW-1185">Reference proteome</keyword>
<dbReference type="Proteomes" id="UP001249851">
    <property type="component" value="Unassembled WGS sequence"/>
</dbReference>
<dbReference type="FunFam" id="2.70.170.10:FF:000053">
    <property type="entry name" value="Predicted protein"/>
    <property type="match status" value="1"/>
</dbReference>
<organism evidence="8 9">
    <name type="scientific">Acropora cervicornis</name>
    <name type="common">Staghorn coral</name>
    <dbReference type="NCBI Taxonomy" id="6130"/>
    <lineage>
        <taxon>Eukaryota</taxon>
        <taxon>Metazoa</taxon>
        <taxon>Cnidaria</taxon>
        <taxon>Anthozoa</taxon>
        <taxon>Hexacorallia</taxon>
        <taxon>Scleractinia</taxon>
        <taxon>Astrocoeniina</taxon>
        <taxon>Acroporidae</taxon>
        <taxon>Acropora</taxon>
    </lineage>
</organism>
<keyword evidence="3 6" id="KW-1133">Transmembrane helix</keyword>
<keyword evidence="2 6" id="KW-0812">Transmembrane</keyword>
<protein>
    <submittedName>
        <fullName evidence="8">Cys-loop ligand-gated ion channel</fullName>
    </submittedName>
</protein>
<dbReference type="Gene3D" id="2.70.170.10">
    <property type="entry name" value="Neurotransmitter-gated ion-channel ligand-binding domain"/>
    <property type="match status" value="1"/>
</dbReference>
<reference evidence="8" key="1">
    <citation type="journal article" date="2023" name="G3 (Bethesda)">
        <title>Whole genome assembly and annotation of the endangered Caribbean coral Acropora cervicornis.</title>
        <authorList>
            <person name="Selwyn J.D."/>
            <person name="Vollmer S.V."/>
        </authorList>
    </citation>
    <scope>NUCLEOTIDE SEQUENCE</scope>
    <source>
        <strain evidence="8">K2</strain>
    </source>
</reference>
<dbReference type="AlphaFoldDB" id="A0AAD9Q2Q7"/>
<keyword evidence="4 6" id="KW-0472">Membrane</keyword>
<dbReference type="Pfam" id="PF02931">
    <property type="entry name" value="Neur_chan_LBD"/>
    <property type="match status" value="1"/>
</dbReference>
<feature type="transmembrane region" description="Helical" evidence="6">
    <location>
        <begin position="282"/>
        <end position="300"/>
    </location>
</feature>
<gene>
    <name evidence="8" type="ORF">P5673_024896</name>
</gene>
<comment type="caution">
    <text evidence="8">The sequence shown here is derived from an EMBL/GenBank/DDBJ whole genome shotgun (WGS) entry which is preliminary data.</text>
</comment>
<dbReference type="Gene3D" id="1.20.58.390">
    <property type="entry name" value="Neurotransmitter-gated ion-channel transmembrane domain"/>
    <property type="match status" value="1"/>
</dbReference>
<comment type="subcellular location">
    <subcellularLocation>
        <location evidence="1">Membrane</location>
        <topology evidence="1">Multi-pass membrane protein</topology>
    </subcellularLocation>
</comment>
<accession>A0AAD9Q2Q7</accession>
<dbReference type="GO" id="GO:0016020">
    <property type="term" value="C:membrane"/>
    <property type="evidence" value="ECO:0007669"/>
    <property type="project" value="UniProtKB-SubCell"/>
</dbReference>
<dbReference type="SUPFAM" id="SSF63712">
    <property type="entry name" value="Nicotinic receptor ligand binding domain-like"/>
    <property type="match status" value="1"/>
</dbReference>
<evidence type="ECO:0000256" key="4">
    <source>
        <dbReference type="ARBA" id="ARBA00023136"/>
    </source>
</evidence>
<evidence type="ECO:0000313" key="8">
    <source>
        <dbReference type="EMBL" id="KAK2553672.1"/>
    </source>
</evidence>
<evidence type="ECO:0000256" key="1">
    <source>
        <dbReference type="ARBA" id="ARBA00004141"/>
    </source>
</evidence>
<evidence type="ECO:0000256" key="2">
    <source>
        <dbReference type="ARBA" id="ARBA00022692"/>
    </source>
</evidence>
<dbReference type="InterPro" id="IPR038050">
    <property type="entry name" value="Neuro_actylchol_rec"/>
</dbReference>
<dbReference type="EMBL" id="JARQWQ010000075">
    <property type="protein sequence ID" value="KAK2553672.1"/>
    <property type="molecule type" value="Genomic_DNA"/>
</dbReference>
<dbReference type="SUPFAM" id="SSF90112">
    <property type="entry name" value="Neurotransmitter-gated ion-channel transmembrane pore"/>
    <property type="match status" value="1"/>
</dbReference>
<sequence length="424" mass="48750">MDHLKSKSLPSVEDKLSVVLSRLEKIENSLRELNDIKQVLRDIESNTHPNDDSKSVGREDKTEKVIVGIRASVISVGDIDTVGQQFKCDLYLSACWAEPRLQGKTTEDLDWNNEWHPRIVFFNALEIEKVHKNHFLIYEEGNEIPYACETYRMKGSFRENLELWDFPLDYQELTITLMSDWTNKQVKFEKDLKKADNIRPETFTADQEWFLCRHVVTESTDTIKTEGSSANDYPLYHIKCHVKRKNGYYLWNIAMIIFLIDILSFCSFSVDISSPSDRLSVTLTLLLTAVAFKFVVSQSLPTISYLTLLDKYVLSGLIFLGFMAIENAVAAVIPNPDDQKMFDRICLYIGIGCFLCIHVIAVVLVVVKSKARNKALYQSAKDFREQQQRVNDYAVERQRRLEQRPPKEQQIPGKGKVVLVDSSS</sequence>
<evidence type="ECO:0000313" key="9">
    <source>
        <dbReference type="Proteomes" id="UP001249851"/>
    </source>
</evidence>
<feature type="transmembrane region" description="Helical" evidence="6">
    <location>
        <begin position="248"/>
        <end position="270"/>
    </location>
</feature>
<evidence type="ECO:0000256" key="3">
    <source>
        <dbReference type="ARBA" id="ARBA00022989"/>
    </source>
</evidence>
<dbReference type="InterPro" id="IPR036734">
    <property type="entry name" value="Neur_chan_lig-bd_sf"/>
</dbReference>
<dbReference type="InterPro" id="IPR006202">
    <property type="entry name" value="Neur_chan_lig-bd"/>
</dbReference>